<organism evidence="1 2">
    <name type="scientific">Candidatus Kutchimonas denitrificans</name>
    <dbReference type="NCBI Taxonomy" id="3056748"/>
    <lineage>
        <taxon>Bacteria</taxon>
        <taxon>Pseudomonadati</taxon>
        <taxon>Gemmatimonadota</taxon>
        <taxon>Gemmatimonadia</taxon>
        <taxon>Candidatus Palauibacterales</taxon>
        <taxon>Candidatus Palauibacteraceae</taxon>
        <taxon>Candidatus Kutchimonas</taxon>
    </lineage>
</organism>
<comment type="caution">
    <text evidence="1">The sequence shown here is derived from an EMBL/GenBank/DDBJ whole genome shotgun (WGS) entry which is preliminary data.</text>
</comment>
<dbReference type="InterPro" id="IPR018735">
    <property type="entry name" value="DUF2277"/>
</dbReference>
<proteinExistence type="predicted"/>
<reference evidence="1 2" key="1">
    <citation type="submission" date="2020-01" db="EMBL/GenBank/DDBJ databases">
        <title>Genomes assembled from Gulf of Kutch pelagic sediment metagenomes.</title>
        <authorList>
            <person name="Chandrashekar M."/>
            <person name="Mahajan M.S."/>
            <person name="Dave K.J."/>
            <person name="Vatsa P."/>
            <person name="Nathani N.M."/>
        </authorList>
    </citation>
    <scope>NUCLEOTIDE SEQUENCE [LARGE SCALE GENOMIC DNA]</scope>
    <source>
        <strain evidence="1">KS3-K002</strain>
    </source>
</reference>
<dbReference type="EMBL" id="JAACAK010000032">
    <property type="protein sequence ID" value="NIR74306.1"/>
    <property type="molecule type" value="Genomic_DNA"/>
</dbReference>
<dbReference type="AlphaFoldDB" id="A0AAE4ZA22"/>
<name>A0AAE4ZA22_9BACT</name>
<gene>
    <name evidence="1" type="ORF">GWO12_04215</name>
</gene>
<accession>A0AAE4ZA22</accession>
<dbReference type="Pfam" id="PF10041">
    <property type="entry name" value="DUF2277"/>
    <property type="match status" value="1"/>
</dbReference>
<protein>
    <submittedName>
        <fullName evidence="1">DUF2277 domain-containing protein</fullName>
    </submittedName>
</protein>
<sequence>MCRNIKQLRRPEGPPTDQELHDAALQFVRKVSGYRVPSRANRAAFDAAVDEIAAATRRMFRRLIVKAG</sequence>
<evidence type="ECO:0000313" key="1">
    <source>
        <dbReference type="EMBL" id="NIR74306.1"/>
    </source>
</evidence>
<dbReference type="Proteomes" id="UP000702544">
    <property type="component" value="Unassembled WGS sequence"/>
</dbReference>
<evidence type="ECO:0000313" key="2">
    <source>
        <dbReference type="Proteomes" id="UP000702544"/>
    </source>
</evidence>